<dbReference type="AlphaFoldDB" id="A0A6G0TEZ2"/>
<evidence type="ECO:0000256" key="1">
    <source>
        <dbReference type="SAM" id="Phobius"/>
    </source>
</evidence>
<dbReference type="Proteomes" id="UP000475862">
    <property type="component" value="Unassembled WGS sequence"/>
</dbReference>
<evidence type="ECO:0000313" key="3">
    <source>
        <dbReference type="Proteomes" id="UP000475862"/>
    </source>
</evidence>
<organism evidence="2 3">
    <name type="scientific">Aphis glycines</name>
    <name type="common">Soybean aphid</name>
    <dbReference type="NCBI Taxonomy" id="307491"/>
    <lineage>
        <taxon>Eukaryota</taxon>
        <taxon>Metazoa</taxon>
        <taxon>Ecdysozoa</taxon>
        <taxon>Arthropoda</taxon>
        <taxon>Hexapoda</taxon>
        <taxon>Insecta</taxon>
        <taxon>Pterygota</taxon>
        <taxon>Neoptera</taxon>
        <taxon>Paraneoptera</taxon>
        <taxon>Hemiptera</taxon>
        <taxon>Sternorrhyncha</taxon>
        <taxon>Aphidomorpha</taxon>
        <taxon>Aphidoidea</taxon>
        <taxon>Aphididae</taxon>
        <taxon>Aphidini</taxon>
        <taxon>Aphis</taxon>
        <taxon>Aphis</taxon>
    </lineage>
</organism>
<feature type="transmembrane region" description="Helical" evidence="1">
    <location>
        <begin position="162"/>
        <end position="184"/>
    </location>
</feature>
<reference evidence="2 3" key="1">
    <citation type="submission" date="2019-08" db="EMBL/GenBank/DDBJ databases">
        <title>The genome of the soybean aphid Biotype 1, its phylome, world population structure and adaptation to the North American continent.</title>
        <authorList>
            <person name="Giordano R."/>
            <person name="Donthu R.K."/>
            <person name="Hernandez A.G."/>
            <person name="Wright C.L."/>
            <person name="Zimin A.V."/>
        </authorList>
    </citation>
    <scope>NUCLEOTIDE SEQUENCE [LARGE SCALE GENOMIC DNA]</scope>
    <source>
        <tissue evidence="2">Whole aphids</tissue>
    </source>
</reference>
<gene>
    <name evidence="2" type="ORF">AGLY_010617</name>
</gene>
<keyword evidence="1" id="KW-1133">Transmembrane helix</keyword>
<keyword evidence="3" id="KW-1185">Reference proteome</keyword>
<comment type="caution">
    <text evidence="2">The sequence shown here is derived from an EMBL/GenBank/DDBJ whole genome shotgun (WGS) entry which is preliminary data.</text>
</comment>
<dbReference type="EMBL" id="VYZN01000041">
    <property type="protein sequence ID" value="KAE9531411.1"/>
    <property type="molecule type" value="Genomic_DNA"/>
</dbReference>
<sequence length="243" mass="27998">MVTIPNGVITTDDDGYNDKILTEKACSRRNYDYSTFFSPIAATTLRDHFSRARFSSHGRRKTFWLVFFSQYNNITDLLYAVNHPLVYPHARYTHYHRPPITHHPPSSSHTQPRHFHLHIIIIVRPDWSRALYNNHIAAAELSSRQSFRMDGCSCARRSPAAVVGPFIYITYTSFLSATYIYIYIKQSAIEWLTFTADNMISAARLRMYLLNVSVTKVATTGECGRMVTMNGERFAIEKESSRL</sequence>
<accession>A0A6G0TEZ2</accession>
<keyword evidence="1" id="KW-0812">Transmembrane</keyword>
<evidence type="ECO:0000313" key="2">
    <source>
        <dbReference type="EMBL" id="KAE9531411.1"/>
    </source>
</evidence>
<protein>
    <submittedName>
        <fullName evidence="2">Uncharacterized protein</fullName>
    </submittedName>
</protein>
<name>A0A6G0TEZ2_APHGL</name>
<keyword evidence="1" id="KW-0472">Membrane</keyword>
<proteinExistence type="predicted"/>